<dbReference type="Proteomes" id="UP000649345">
    <property type="component" value="Unassembled WGS sequence"/>
</dbReference>
<evidence type="ECO:0000259" key="6">
    <source>
        <dbReference type="Pfam" id="PF00198"/>
    </source>
</evidence>
<keyword evidence="4" id="KW-0450">Lipoyl</keyword>
<evidence type="ECO:0000256" key="3">
    <source>
        <dbReference type="ARBA" id="ARBA00022679"/>
    </source>
</evidence>
<dbReference type="Gene3D" id="3.30.559.10">
    <property type="entry name" value="Chloramphenicol acetyltransferase-like domain"/>
    <property type="match status" value="1"/>
</dbReference>
<dbReference type="InterPro" id="IPR023213">
    <property type="entry name" value="CAT-like_dom_sf"/>
</dbReference>
<protein>
    <submittedName>
        <fullName evidence="7">2-oxo acid dehydrogenase subunit E2</fullName>
    </submittedName>
</protein>
<dbReference type="InterPro" id="IPR001078">
    <property type="entry name" value="2-oxoacid_DH_actylTfrase"/>
</dbReference>
<evidence type="ECO:0000256" key="4">
    <source>
        <dbReference type="ARBA" id="ARBA00022823"/>
    </source>
</evidence>
<gene>
    <name evidence="7" type="ORF">H8S44_10920</name>
</gene>
<dbReference type="GO" id="GO:0031405">
    <property type="term" value="F:lipoic acid binding"/>
    <property type="evidence" value="ECO:0007669"/>
    <property type="project" value="TreeGrafter"/>
</dbReference>
<feature type="domain" description="2-oxoacid dehydrogenase acyltransferase catalytic" evidence="6">
    <location>
        <begin position="3"/>
        <end position="225"/>
    </location>
</feature>
<dbReference type="FunFam" id="3.30.559.10:FF:000007">
    <property type="entry name" value="Dihydrolipoamide acetyltransferase component of pyruvate dehydrogenase complex"/>
    <property type="match status" value="1"/>
</dbReference>
<name>A0A923LDS7_9FIRM</name>
<keyword evidence="8" id="KW-1185">Reference proteome</keyword>
<dbReference type="SUPFAM" id="SSF52777">
    <property type="entry name" value="CoA-dependent acyltransferases"/>
    <property type="match status" value="1"/>
</dbReference>
<organism evidence="7 8">
    <name type="scientific">Anaerosacchariphilus hominis</name>
    <dbReference type="NCBI Taxonomy" id="2763017"/>
    <lineage>
        <taxon>Bacteria</taxon>
        <taxon>Bacillati</taxon>
        <taxon>Bacillota</taxon>
        <taxon>Clostridia</taxon>
        <taxon>Lachnospirales</taxon>
        <taxon>Lachnospiraceae</taxon>
        <taxon>Anaerosacchariphilus</taxon>
    </lineage>
</organism>
<reference evidence="7" key="1">
    <citation type="submission" date="2020-08" db="EMBL/GenBank/DDBJ databases">
        <title>Genome public.</title>
        <authorList>
            <person name="Liu C."/>
            <person name="Sun Q."/>
        </authorList>
    </citation>
    <scope>NUCLEOTIDE SEQUENCE</scope>
    <source>
        <strain evidence="7">NSJ-68</strain>
    </source>
</reference>
<dbReference type="GO" id="GO:0016407">
    <property type="term" value="F:acetyltransferase activity"/>
    <property type="evidence" value="ECO:0007669"/>
    <property type="project" value="TreeGrafter"/>
</dbReference>
<evidence type="ECO:0000256" key="2">
    <source>
        <dbReference type="ARBA" id="ARBA00007317"/>
    </source>
</evidence>
<evidence type="ECO:0000313" key="7">
    <source>
        <dbReference type="EMBL" id="MBC5660284.1"/>
    </source>
</evidence>
<accession>A0A923LDS7</accession>
<comment type="cofactor">
    <cofactor evidence="1">
        <name>(R)-lipoate</name>
        <dbReference type="ChEBI" id="CHEBI:83088"/>
    </cofactor>
</comment>
<comment type="similarity">
    <text evidence="2">Belongs to the 2-oxoacid dehydrogenase family.</text>
</comment>
<dbReference type="GO" id="GO:0005737">
    <property type="term" value="C:cytoplasm"/>
    <property type="evidence" value="ECO:0007669"/>
    <property type="project" value="TreeGrafter"/>
</dbReference>
<dbReference type="PANTHER" id="PTHR43178">
    <property type="entry name" value="DIHYDROLIPOAMIDE ACETYLTRANSFERASE COMPONENT OF PYRUVATE DEHYDROGENASE COMPLEX"/>
    <property type="match status" value="1"/>
</dbReference>
<dbReference type="PANTHER" id="PTHR43178:SF5">
    <property type="entry name" value="LIPOAMIDE ACYLTRANSFERASE COMPONENT OF BRANCHED-CHAIN ALPHA-KETO ACID DEHYDROGENASE COMPLEX, MITOCHONDRIAL"/>
    <property type="match status" value="1"/>
</dbReference>
<keyword evidence="5" id="KW-0012">Acyltransferase</keyword>
<sequence length="226" mass="25369">MEARTIKAKGMRKIIAERMSESWNTSPRVAFTLSVDMTHTLELLKKLNQDNTEKSRKVTMNHILMKVCAQAITEYEYFNSSFQDNEITIHEQVNVGLAVALDEGLIVPNVKDVANKDIYTIALETNDVVARTRKNRITMDDISGGTFTISNLGMMGIESFSPIINLPEAAILGVNKMQDTPVVENGEVVIRPMMNLNLVADHRMIDGAYAAKFFSRVKELMETIEL</sequence>
<dbReference type="InterPro" id="IPR050743">
    <property type="entry name" value="2-oxoacid_DH_E2_comp"/>
</dbReference>
<keyword evidence="3" id="KW-0808">Transferase</keyword>
<dbReference type="EMBL" id="JACOOR010000006">
    <property type="protein sequence ID" value="MBC5660284.1"/>
    <property type="molecule type" value="Genomic_DNA"/>
</dbReference>
<evidence type="ECO:0000256" key="1">
    <source>
        <dbReference type="ARBA" id="ARBA00001938"/>
    </source>
</evidence>
<evidence type="ECO:0000313" key="8">
    <source>
        <dbReference type="Proteomes" id="UP000649345"/>
    </source>
</evidence>
<dbReference type="RefSeq" id="WP_186872478.1">
    <property type="nucleotide sequence ID" value="NZ_JACOOR010000006.1"/>
</dbReference>
<comment type="caution">
    <text evidence="7">The sequence shown here is derived from an EMBL/GenBank/DDBJ whole genome shotgun (WGS) entry which is preliminary data.</text>
</comment>
<evidence type="ECO:0000256" key="5">
    <source>
        <dbReference type="ARBA" id="ARBA00023315"/>
    </source>
</evidence>
<proteinExistence type="inferred from homology"/>
<dbReference type="AlphaFoldDB" id="A0A923LDS7"/>
<dbReference type="Pfam" id="PF00198">
    <property type="entry name" value="2-oxoacid_dh"/>
    <property type="match status" value="1"/>
</dbReference>